<sequence length="545" mass="60738">MISFNNVIFFYVLDAITGNPVTPGAYHSSNGGEVWTILEVDNYLILVFDINDATIKYMISCFDPITGSPISEFESTGTDILGMNKVVYQGTFLLFMSGKNDPKFVSKRMRADQLDTLTLLESKSSPRVNVSTQYFAQNYSFPTPLNYTTQTFSASGSIATTVGDLVDSQSLTYMTSYHNEDYTGNILADSKVNLNFTWACSHPLNVTTIIFSLSQLDGEAIPDWVYIDTMKEHNNQINEELALNKTPVVEEVKLYKFSLKIESGGEARFKKFYIYIGPCEINNCKTCSSGNYSLCQECDLGYSESPTNGRCNKVENTEATVFVQALFSIGVIATIATSITSLSSPNGIYSIINQLQLYALLPMVGSFLTAKVANVILGMDFTLLSFDFMQTRIIWPFCTLNNCMSYPQEDSYLENLGYRSGSSLINTLPILCILIFLMTFHLLLLCISCACKKTPSNTKRKTILLKLLNFFQFSIYLRSMLESLMFILTSTTSELTTPNFTTPQKTLSTSTSLLLPLFLFSKPPSPPRPLPSSVQLHFQTSQSAP</sequence>
<feature type="transmembrane region" description="Helical" evidence="2">
    <location>
        <begin position="355"/>
        <end position="377"/>
    </location>
</feature>
<evidence type="ECO:0000313" key="3">
    <source>
        <dbReference type="EMBL" id="CAI2375332.1"/>
    </source>
</evidence>
<feature type="compositionally biased region" description="Polar residues" evidence="1">
    <location>
        <begin position="534"/>
        <end position="545"/>
    </location>
</feature>
<dbReference type="AlphaFoldDB" id="A0AAD1XMD9"/>
<keyword evidence="4" id="KW-1185">Reference proteome</keyword>
<feature type="transmembrane region" description="Helical" evidence="2">
    <location>
        <begin position="428"/>
        <end position="451"/>
    </location>
</feature>
<comment type="caution">
    <text evidence="3">The sequence shown here is derived from an EMBL/GenBank/DDBJ whole genome shotgun (WGS) entry which is preliminary data.</text>
</comment>
<feature type="transmembrane region" description="Helical" evidence="2">
    <location>
        <begin position="463"/>
        <end position="481"/>
    </location>
</feature>
<accession>A0AAD1XMD9</accession>
<keyword evidence="2" id="KW-1133">Transmembrane helix</keyword>
<evidence type="ECO:0000313" key="4">
    <source>
        <dbReference type="Proteomes" id="UP001295684"/>
    </source>
</evidence>
<keyword evidence="2" id="KW-0472">Membrane</keyword>
<proteinExistence type="predicted"/>
<feature type="region of interest" description="Disordered" evidence="1">
    <location>
        <begin position="526"/>
        <end position="545"/>
    </location>
</feature>
<name>A0AAD1XMD9_EUPCR</name>
<protein>
    <submittedName>
        <fullName evidence="3">Uncharacterized protein</fullName>
    </submittedName>
</protein>
<organism evidence="3 4">
    <name type="scientific">Euplotes crassus</name>
    <dbReference type="NCBI Taxonomy" id="5936"/>
    <lineage>
        <taxon>Eukaryota</taxon>
        <taxon>Sar</taxon>
        <taxon>Alveolata</taxon>
        <taxon>Ciliophora</taxon>
        <taxon>Intramacronucleata</taxon>
        <taxon>Spirotrichea</taxon>
        <taxon>Hypotrichia</taxon>
        <taxon>Euplotida</taxon>
        <taxon>Euplotidae</taxon>
        <taxon>Moneuplotes</taxon>
    </lineage>
</organism>
<evidence type="ECO:0000256" key="1">
    <source>
        <dbReference type="SAM" id="MobiDB-lite"/>
    </source>
</evidence>
<gene>
    <name evidence="3" type="ORF">ECRASSUSDP1_LOCUS16694</name>
</gene>
<dbReference type="Proteomes" id="UP001295684">
    <property type="component" value="Unassembled WGS sequence"/>
</dbReference>
<feature type="transmembrane region" description="Helical" evidence="2">
    <location>
        <begin position="321"/>
        <end position="343"/>
    </location>
</feature>
<keyword evidence="2" id="KW-0812">Transmembrane</keyword>
<dbReference type="EMBL" id="CAMPGE010016798">
    <property type="protein sequence ID" value="CAI2375332.1"/>
    <property type="molecule type" value="Genomic_DNA"/>
</dbReference>
<evidence type="ECO:0000256" key="2">
    <source>
        <dbReference type="SAM" id="Phobius"/>
    </source>
</evidence>
<reference evidence="3" key="1">
    <citation type="submission" date="2023-07" db="EMBL/GenBank/DDBJ databases">
        <authorList>
            <consortium name="AG Swart"/>
            <person name="Singh M."/>
            <person name="Singh A."/>
            <person name="Seah K."/>
            <person name="Emmerich C."/>
        </authorList>
    </citation>
    <scope>NUCLEOTIDE SEQUENCE</scope>
    <source>
        <strain evidence="3">DP1</strain>
    </source>
</reference>